<dbReference type="SUPFAM" id="SSF54160">
    <property type="entry name" value="Chromo domain-like"/>
    <property type="match status" value="1"/>
</dbReference>
<dbReference type="InterPro" id="IPR016197">
    <property type="entry name" value="Chromo-like_dom_sf"/>
</dbReference>
<dbReference type="InterPro" id="IPR000953">
    <property type="entry name" value="Chromo/chromo_shadow_dom"/>
</dbReference>
<dbReference type="Gene3D" id="2.40.50.40">
    <property type="match status" value="1"/>
</dbReference>
<feature type="domain" description="Chromo" evidence="1">
    <location>
        <begin position="1"/>
        <end position="35"/>
    </location>
</feature>
<protein>
    <submittedName>
        <fullName evidence="2">Putative F-box/LRR-repeat protein 9</fullName>
    </submittedName>
</protein>
<dbReference type="PROSITE" id="PS50013">
    <property type="entry name" value="CHROMO_2"/>
    <property type="match status" value="1"/>
</dbReference>
<evidence type="ECO:0000259" key="1">
    <source>
        <dbReference type="PROSITE" id="PS50013"/>
    </source>
</evidence>
<dbReference type="AlphaFoldDB" id="A0A5D3D2M0"/>
<dbReference type="Proteomes" id="UP000321947">
    <property type="component" value="Unassembled WGS sequence"/>
</dbReference>
<sequence length="86" mass="10229">MARNCLGIRWSKELGANEWLIKWKGLPESEAIWESVYLMNQQFPMFHLEDKVNLEPRGIVRPPIVHMYKRMSKKVNIQASNDERMN</sequence>
<accession>A0A5D3D2M0</accession>
<dbReference type="EMBL" id="SSTD01007940">
    <property type="protein sequence ID" value="TYK17995.1"/>
    <property type="molecule type" value="Genomic_DNA"/>
</dbReference>
<evidence type="ECO:0000313" key="3">
    <source>
        <dbReference type="Proteomes" id="UP000321947"/>
    </source>
</evidence>
<proteinExistence type="predicted"/>
<name>A0A5D3D2M0_CUCMM</name>
<gene>
    <name evidence="2" type="ORF">E5676_scaffold306G003040</name>
</gene>
<evidence type="ECO:0000313" key="2">
    <source>
        <dbReference type="EMBL" id="TYK17995.1"/>
    </source>
</evidence>
<comment type="caution">
    <text evidence="2">The sequence shown here is derived from an EMBL/GenBank/DDBJ whole genome shotgun (WGS) entry which is preliminary data.</text>
</comment>
<reference evidence="2 3" key="1">
    <citation type="submission" date="2019-08" db="EMBL/GenBank/DDBJ databases">
        <title>Draft genome sequences of two oriental melons (Cucumis melo L. var makuwa).</title>
        <authorList>
            <person name="Kwon S.-Y."/>
        </authorList>
    </citation>
    <scope>NUCLEOTIDE SEQUENCE [LARGE SCALE GENOMIC DNA]</scope>
    <source>
        <strain evidence="3">cv. Chang Bougi</strain>
        <tissue evidence="2">Leaf</tissue>
    </source>
</reference>
<organism evidence="2 3">
    <name type="scientific">Cucumis melo var. makuwa</name>
    <name type="common">Oriental melon</name>
    <dbReference type="NCBI Taxonomy" id="1194695"/>
    <lineage>
        <taxon>Eukaryota</taxon>
        <taxon>Viridiplantae</taxon>
        <taxon>Streptophyta</taxon>
        <taxon>Embryophyta</taxon>
        <taxon>Tracheophyta</taxon>
        <taxon>Spermatophyta</taxon>
        <taxon>Magnoliopsida</taxon>
        <taxon>eudicotyledons</taxon>
        <taxon>Gunneridae</taxon>
        <taxon>Pentapetalae</taxon>
        <taxon>rosids</taxon>
        <taxon>fabids</taxon>
        <taxon>Cucurbitales</taxon>
        <taxon>Cucurbitaceae</taxon>
        <taxon>Benincaseae</taxon>
        <taxon>Cucumis</taxon>
    </lineage>
</organism>